<evidence type="ECO:0000313" key="3">
    <source>
        <dbReference type="Proteomes" id="UP001158576"/>
    </source>
</evidence>
<dbReference type="Proteomes" id="UP001158576">
    <property type="component" value="Chromosome 2"/>
</dbReference>
<evidence type="ECO:0000256" key="1">
    <source>
        <dbReference type="SAM" id="MobiDB-lite"/>
    </source>
</evidence>
<dbReference type="EMBL" id="OU015567">
    <property type="protein sequence ID" value="CAG5111226.1"/>
    <property type="molecule type" value="Genomic_DNA"/>
</dbReference>
<gene>
    <name evidence="2" type="ORF">OKIOD_LOCUS14319</name>
</gene>
<sequence>MSTLGLYFEDKPLRQGTKRALGPADRYPQDQFQKEDELSATFLKHGFSLLNPLVSQPNESSSAKDVFTQKFIEKSEEDETLMPNFYEKRVLKSLKQIQDDSLRCSQIQDDFKNEKKKFQSQKKVSESSNLGSPLIKIATET</sequence>
<keyword evidence="3" id="KW-1185">Reference proteome</keyword>
<protein>
    <submittedName>
        <fullName evidence="2">Oidioi.mRNA.OKI2018_I69.chr2.g5554.t1.cds</fullName>
    </submittedName>
</protein>
<name>A0ABN7T791_OIKDI</name>
<feature type="region of interest" description="Disordered" evidence="1">
    <location>
        <begin position="118"/>
        <end position="141"/>
    </location>
</feature>
<reference evidence="2 3" key="1">
    <citation type="submission" date="2021-04" db="EMBL/GenBank/DDBJ databases">
        <authorList>
            <person name="Bliznina A."/>
        </authorList>
    </citation>
    <scope>NUCLEOTIDE SEQUENCE [LARGE SCALE GENOMIC DNA]</scope>
</reference>
<organism evidence="2 3">
    <name type="scientific">Oikopleura dioica</name>
    <name type="common">Tunicate</name>
    <dbReference type="NCBI Taxonomy" id="34765"/>
    <lineage>
        <taxon>Eukaryota</taxon>
        <taxon>Metazoa</taxon>
        <taxon>Chordata</taxon>
        <taxon>Tunicata</taxon>
        <taxon>Appendicularia</taxon>
        <taxon>Copelata</taxon>
        <taxon>Oikopleuridae</taxon>
        <taxon>Oikopleura</taxon>
    </lineage>
</organism>
<accession>A0ABN7T791</accession>
<proteinExistence type="predicted"/>
<evidence type="ECO:0000313" key="2">
    <source>
        <dbReference type="EMBL" id="CAG5111226.1"/>
    </source>
</evidence>